<dbReference type="PROSITE" id="PS52016">
    <property type="entry name" value="TONB_DEPENDENT_REC_3"/>
    <property type="match status" value="1"/>
</dbReference>
<keyword evidence="5 12" id="KW-0732">Signal</keyword>
<evidence type="ECO:0000256" key="6">
    <source>
        <dbReference type="ARBA" id="ARBA00023077"/>
    </source>
</evidence>
<dbReference type="PANTHER" id="PTHR30069:SF29">
    <property type="entry name" value="HEMOGLOBIN AND HEMOGLOBIN-HAPTOGLOBIN-BINDING PROTEIN 1-RELATED"/>
    <property type="match status" value="1"/>
</dbReference>
<comment type="caution">
    <text evidence="15">The sequence shown here is derived from an EMBL/GenBank/DDBJ whole genome shotgun (WGS) entry which is preliminary data.</text>
</comment>
<organism evidence="15 16">
    <name type="scientific">Nitrospira defluvii</name>
    <dbReference type="NCBI Taxonomy" id="330214"/>
    <lineage>
        <taxon>Bacteria</taxon>
        <taxon>Pseudomonadati</taxon>
        <taxon>Nitrospirota</taxon>
        <taxon>Nitrospiria</taxon>
        <taxon>Nitrospirales</taxon>
        <taxon>Nitrospiraceae</taxon>
        <taxon>Nitrospira</taxon>
    </lineage>
</organism>
<dbReference type="InterPro" id="IPR039426">
    <property type="entry name" value="TonB-dep_rcpt-like"/>
</dbReference>
<evidence type="ECO:0000256" key="12">
    <source>
        <dbReference type="SAM" id="SignalP"/>
    </source>
</evidence>
<evidence type="ECO:0000256" key="5">
    <source>
        <dbReference type="ARBA" id="ARBA00022729"/>
    </source>
</evidence>
<dbReference type="RefSeq" id="WP_213040591.1">
    <property type="nucleotide sequence ID" value="NZ_CAJNBJ010000001.1"/>
</dbReference>
<dbReference type="CDD" id="cd01347">
    <property type="entry name" value="ligand_gated_channel"/>
    <property type="match status" value="1"/>
</dbReference>
<evidence type="ECO:0000256" key="10">
    <source>
        <dbReference type="PROSITE-ProRule" id="PRU01360"/>
    </source>
</evidence>
<dbReference type="EMBL" id="CAJNBJ010000001">
    <property type="protein sequence ID" value="CAE6701192.1"/>
    <property type="molecule type" value="Genomic_DNA"/>
</dbReference>
<keyword evidence="16" id="KW-1185">Reference proteome</keyword>
<proteinExistence type="inferred from homology"/>
<dbReference type="PANTHER" id="PTHR30069">
    <property type="entry name" value="TONB-DEPENDENT OUTER MEMBRANE RECEPTOR"/>
    <property type="match status" value="1"/>
</dbReference>
<evidence type="ECO:0000313" key="16">
    <source>
        <dbReference type="Proteomes" id="UP000675880"/>
    </source>
</evidence>
<dbReference type="InterPro" id="IPR000531">
    <property type="entry name" value="Beta-barrel_TonB"/>
</dbReference>
<dbReference type="InterPro" id="IPR036942">
    <property type="entry name" value="Beta-barrel_TonB_sf"/>
</dbReference>
<reference evidence="15 16" key="1">
    <citation type="submission" date="2021-02" db="EMBL/GenBank/DDBJ databases">
        <authorList>
            <person name="Han P."/>
        </authorList>
    </citation>
    <scope>NUCLEOTIDE SEQUENCE [LARGE SCALE GENOMIC DNA]</scope>
    <source>
        <strain evidence="15">Candidatus Nitrospira sp. ZN2</strain>
    </source>
</reference>
<keyword evidence="6 11" id="KW-0798">TonB box</keyword>
<evidence type="ECO:0000259" key="13">
    <source>
        <dbReference type="Pfam" id="PF00593"/>
    </source>
</evidence>
<dbReference type="Pfam" id="PF07715">
    <property type="entry name" value="Plug"/>
    <property type="match status" value="1"/>
</dbReference>
<dbReference type="Pfam" id="PF00593">
    <property type="entry name" value="TonB_dep_Rec_b-barrel"/>
    <property type="match status" value="1"/>
</dbReference>
<comment type="similarity">
    <text evidence="10 11">Belongs to the TonB-dependent receptor family.</text>
</comment>
<dbReference type="Gene3D" id="2.170.130.10">
    <property type="entry name" value="TonB-dependent receptor, plug domain"/>
    <property type="match status" value="1"/>
</dbReference>
<keyword evidence="9 10" id="KW-0998">Cell outer membrane</keyword>
<accession>A0ABM8QK59</accession>
<dbReference type="Gene3D" id="2.40.170.20">
    <property type="entry name" value="TonB-dependent receptor, beta-barrel domain"/>
    <property type="match status" value="1"/>
</dbReference>
<sequence length="689" mass="75648">MRHDAIKSTSPPLLAVVLAITLRSVAAADTAPLIFEDSLSFPVSNDLELLKEEETVSIASRYEQPISQAPSNVYVVTDEDIRQSGATDLPTVLRRIPGLEIMQMTAGDFNVSARGGNQPFANKMLVMVDGRSIYLDVQGTVYWKSIPVTLPEIKRIEVLKGPASAVYGFNAFDGVINIITKSPEEMKGSTVQMGGGEQGTISSAAVHAGTVGKFGYRLSVGRDQTQQWRDGDALAFRAHKFNIQTDYALSSTSKLQVSGGVVETNRYDGQVGEVTSNSIRPSFGYANVVYEQGEFFIRAWWSGYTDHATIKPLPQLTNVLSVTDRNGVSTNPFSGNTYNVDVQHAFNLGSMNRLLYGANYRHNSLSSPAIDQFSRENRLGLFLQDEWRATSAITIVAGLRYDLHTQINGTWSPRLAMLYQPLEGHTFHLSGSVAYRPPTLFESHQDQRVTTSIPTGLPFPLPPSISSTVPVTGATGLAPEQISSYEVGYQGWYWKHRLRIRADLFFNHVSNLIGSRPVSGGASTFVNDSGAADIYGGEAGIEFLASRWLSGFANYAYEEIGQSFSGTVRRGAPRSKVSAGLRTEWENGLSGEISYYYVGAVTYPIAQSFTTLANLPTTGITTPGDRVRSYNLLNLRAGYRFWQQKAAAGYMRDAEVAVSVFNALNDEHKEHPLGDLISRRVMGWLTLRF</sequence>
<evidence type="ECO:0000256" key="9">
    <source>
        <dbReference type="ARBA" id="ARBA00023237"/>
    </source>
</evidence>
<dbReference type="SUPFAM" id="SSF56935">
    <property type="entry name" value="Porins"/>
    <property type="match status" value="1"/>
</dbReference>
<evidence type="ECO:0000256" key="7">
    <source>
        <dbReference type="ARBA" id="ARBA00023136"/>
    </source>
</evidence>
<feature type="domain" description="TonB-dependent receptor-like beta-barrel" evidence="13">
    <location>
        <begin position="213"/>
        <end position="661"/>
    </location>
</feature>
<dbReference type="Proteomes" id="UP000675880">
    <property type="component" value="Unassembled WGS sequence"/>
</dbReference>
<feature type="signal peptide" evidence="12">
    <location>
        <begin position="1"/>
        <end position="28"/>
    </location>
</feature>
<evidence type="ECO:0000256" key="1">
    <source>
        <dbReference type="ARBA" id="ARBA00004571"/>
    </source>
</evidence>
<gene>
    <name evidence="15" type="ORF">NSPZN2_10744</name>
</gene>
<evidence type="ECO:0000313" key="15">
    <source>
        <dbReference type="EMBL" id="CAE6701192.1"/>
    </source>
</evidence>
<name>A0ABM8QK59_9BACT</name>
<evidence type="ECO:0000256" key="3">
    <source>
        <dbReference type="ARBA" id="ARBA00022452"/>
    </source>
</evidence>
<evidence type="ECO:0000256" key="11">
    <source>
        <dbReference type="RuleBase" id="RU003357"/>
    </source>
</evidence>
<feature type="domain" description="TonB-dependent receptor plug" evidence="14">
    <location>
        <begin position="66"/>
        <end position="175"/>
    </location>
</feature>
<dbReference type="InterPro" id="IPR037066">
    <property type="entry name" value="Plug_dom_sf"/>
</dbReference>
<comment type="subcellular location">
    <subcellularLocation>
        <location evidence="1 10">Cell outer membrane</location>
        <topology evidence="1 10">Multi-pass membrane protein</topology>
    </subcellularLocation>
</comment>
<keyword evidence="8 15" id="KW-0675">Receptor</keyword>
<keyword evidence="3 10" id="KW-1134">Transmembrane beta strand</keyword>
<protein>
    <submittedName>
        <fullName evidence="15">TonB-dependent receptor</fullName>
    </submittedName>
</protein>
<keyword evidence="2 10" id="KW-0813">Transport</keyword>
<evidence type="ECO:0000256" key="8">
    <source>
        <dbReference type="ARBA" id="ARBA00023170"/>
    </source>
</evidence>
<dbReference type="InterPro" id="IPR012910">
    <property type="entry name" value="Plug_dom"/>
</dbReference>
<keyword evidence="7 10" id="KW-0472">Membrane</keyword>
<feature type="chain" id="PRO_5045391192" evidence="12">
    <location>
        <begin position="29"/>
        <end position="689"/>
    </location>
</feature>
<evidence type="ECO:0000256" key="4">
    <source>
        <dbReference type="ARBA" id="ARBA00022692"/>
    </source>
</evidence>
<evidence type="ECO:0000259" key="14">
    <source>
        <dbReference type="Pfam" id="PF07715"/>
    </source>
</evidence>
<keyword evidence="4 10" id="KW-0812">Transmembrane</keyword>
<evidence type="ECO:0000256" key="2">
    <source>
        <dbReference type="ARBA" id="ARBA00022448"/>
    </source>
</evidence>